<feature type="transmembrane region" description="Helical" evidence="1">
    <location>
        <begin position="178"/>
        <end position="198"/>
    </location>
</feature>
<keyword evidence="1" id="KW-0472">Membrane</keyword>
<evidence type="ECO:0000313" key="2">
    <source>
        <dbReference type="EMBL" id="SHJ15299.1"/>
    </source>
</evidence>
<keyword evidence="1" id="KW-1133">Transmembrane helix</keyword>
<gene>
    <name evidence="2" type="ORF">SAMN05444373_10283</name>
</gene>
<organism evidence="2 3">
    <name type="scientific">Thermoclostridium caenicola</name>
    <dbReference type="NCBI Taxonomy" id="659425"/>
    <lineage>
        <taxon>Bacteria</taxon>
        <taxon>Bacillati</taxon>
        <taxon>Bacillota</taxon>
        <taxon>Clostridia</taxon>
        <taxon>Eubacteriales</taxon>
        <taxon>Oscillospiraceae</taxon>
        <taxon>Thermoclostridium</taxon>
    </lineage>
</organism>
<feature type="transmembrane region" description="Helical" evidence="1">
    <location>
        <begin position="118"/>
        <end position="140"/>
    </location>
</feature>
<keyword evidence="3" id="KW-1185">Reference proteome</keyword>
<sequence length="338" mass="37871">MELIERYLYAVCRKMPSRLRKDAEKQLRSSIMHELEARIPDGTPGEKEIVDVLRRFGPPDKVARQYAGKWLYVIGPELYDLYFLLVKLASLCVLVYVFTSFALERLQNGFGAGDIPGLVWRMCTGIFAAIGAVTVVFILAERLSPGSEPETGRDDADWDPESLPEVPGPGEAIRVSDVVFGLIFTLLLFIFLNFYPLLVRNYFQTDDPEVAKLVSLVDLGVIKPYMVYINILFVLAFLKFFLLLKDGRYRLYTLTMEIIGDLGSLIILVQLLLGPAIVEVPSQNLGAVDMAELTRLMDVISMLYRGILLVSGVALAADLVGNTLKFTRCLAKYRERAG</sequence>
<evidence type="ECO:0000313" key="3">
    <source>
        <dbReference type="Proteomes" id="UP000324781"/>
    </source>
</evidence>
<dbReference type="RefSeq" id="WP_149678861.1">
    <property type="nucleotide sequence ID" value="NZ_FQZP01000028.1"/>
</dbReference>
<reference evidence="2 3" key="1">
    <citation type="submission" date="2016-11" db="EMBL/GenBank/DDBJ databases">
        <authorList>
            <person name="Varghese N."/>
            <person name="Submissions S."/>
        </authorList>
    </citation>
    <scope>NUCLEOTIDE SEQUENCE [LARGE SCALE GENOMIC DNA]</scope>
    <source>
        <strain evidence="2 3">DSM 19027</strain>
    </source>
</reference>
<proteinExistence type="predicted"/>
<feature type="transmembrane region" description="Helical" evidence="1">
    <location>
        <begin position="225"/>
        <end position="244"/>
    </location>
</feature>
<dbReference type="AlphaFoldDB" id="A0A1M6GZ99"/>
<dbReference type="OrthoDB" id="116789at2"/>
<protein>
    <submittedName>
        <fullName evidence="2">Uncharacterized protein</fullName>
    </submittedName>
</protein>
<feature type="transmembrane region" description="Helical" evidence="1">
    <location>
        <begin position="79"/>
        <end position="98"/>
    </location>
</feature>
<feature type="transmembrane region" description="Helical" evidence="1">
    <location>
        <begin position="302"/>
        <end position="324"/>
    </location>
</feature>
<dbReference type="Proteomes" id="UP000324781">
    <property type="component" value="Unassembled WGS sequence"/>
</dbReference>
<feature type="transmembrane region" description="Helical" evidence="1">
    <location>
        <begin position="251"/>
        <end position="273"/>
    </location>
</feature>
<name>A0A1M6GZ99_9FIRM</name>
<keyword evidence="1" id="KW-0812">Transmembrane</keyword>
<evidence type="ECO:0000256" key="1">
    <source>
        <dbReference type="SAM" id="Phobius"/>
    </source>
</evidence>
<dbReference type="EMBL" id="FQZP01000028">
    <property type="protein sequence ID" value="SHJ15299.1"/>
    <property type="molecule type" value="Genomic_DNA"/>
</dbReference>
<accession>A0A1M6GZ99</accession>